<keyword evidence="2" id="KW-1185">Reference proteome</keyword>
<sequence length="200" mass="22333">MGNTDIFERMAAGYDIPERIHIARVAADAIRAYAGDAKDKAAVDFGCGTGLVGMNLLEDFRTLLFLDSSPNMIDRIRQKISELQIPNADTLCLDLEQETGAELKADYIFMVQVLLHIPEIEPVLARLYEALPPGGHLLVVDFDKNEHIVSDLVHNGFHQGELISLMKHIGFTEVKAETFYTGKQIFMNQDASMFILDAHK</sequence>
<dbReference type="Proteomes" id="UP001631969">
    <property type="component" value="Unassembled WGS sequence"/>
</dbReference>
<keyword evidence="1" id="KW-0808">Transferase</keyword>
<organism evidence="1 2">
    <name type="scientific">Paenibacillus mesotrionivorans</name>
    <dbReference type="NCBI Taxonomy" id="3160968"/>
    <lineage>
        <taxon>Bacteria</taxon>
        <taxon>Bacillati</taxon>
        <taxon>Bacillota</taxon>
        <taxon>Bacilli</taxon>
        <taxon>Bacillales</taxon>
        <taxon>Paenibacillaceae</taxon>
        <taxon>Paenibacillus</taxon>
    </lineage>
</organism>
<gene>
    <name evidence="1" type="ORF">ACI1P1_16225</name>
</gene>
<dbReference type="EC" id="2.1.1.-" evidence="1"/>
<evidence type="ECO:0000313" key="2">
    <source>
        <dbReference type="Proteomes" id="UP001631969"/>
    </source>
</evidence>
<accession>A0ACC7NYS0</accession>
<evidence type="ECO:0000313" key="1">
    <source>
        <dbReference type="EMBL" id="MFM9329843.1"/>
    </source>
</evidence>
<reference evidence="1" key="1">
    <citation type="submission" date="2024-12" db="EMBL/GenBank/DDBJ databases">
        <authorList>
            <person name="Wu N."/>
        </authorList>
    </citation>
    <scope>NUCLEOTIDE SEQUENCE</scope>
    <source>
        <strain evidence="1">P15</strain>
    </source>
</reference>
<name>A0ACC7NYS0_9BACL</name>
<proteinExistence type="predicted"/>
<comment type="caution">
    <text evidence="1">The sequence shown here is derived from an EMBL/GenBank/DDBJ whole genome shotgun (WGS) entry which is preliminary data.</text>
</comment>
<keyword evidence="1" id="KW-0489">Methyltransferase</keyword>
<dbReference type="EMBL" id="JBJURJ010000010">
    <property type="protein sequence ID" value="MFM9329843.1"/>
    <property type="molecule type" value="Genomic_DNA"/>
</dbReference>
<protein>
    <submittedName>
        <fullName evidence="1">Class I SAM-dependent methyltransferase</fullName>
        <ecNumber evidence="1">2.1.1.-</ecNumber>
    </submittedName>
</protein>